<feature type="compositionally biased region" description="Acidic residues" evidence="1">
    <location>
        <begin position="103"/>
        <end position="118"/>
    </location>
</feature>
<dbReference type="EMBL" id="JARJLG010000003">
    <property type="protein sequence ID" value="KAJ7782222.1"/>
    <property type="molecule type" value="Genomic_DNA"/>
</dbReference>
<evidence type="ECO:0000313" key="3">
    <source>
        <dbReference type="Proteomes" id="UP001215280"/>
    </source>
</evidence>
<comment type="caution">
    <text evidence="2">The sequence shown here is derived from an EMBL/GenBank/DDBJ whole genome shotgun (WGS) entry which is preliminary data.</text>
</comment>
<feature type="region of interest" description="Disordered" evidence="1">
    <location>
        <begin position="1"/>
        <end position="53"/>
    </location>
</feature>
<dbReference type="Proteomes" id="UP001215280">
    <property type="component" value="Unassembled WGS sequence"/>
</dbReference>
<accession>A0AAD7NZR0</accession>
<keyword evidence="3" id="KW-1185">Reference proteome</keyword>
<protein>
    <submittedName>
        <fullName evidence="2">Uncharacterized protein</fullName>
    </submittedName>
</protein>
<dbReference type="InterPro" id="IPR016135">
    <property type="entry name" value="UBQ-conjugating_enzyme/RWD"/>
</dbReference>
<dbReference type="SUPFAM" id="SSF54495">
    <property type="entry name" value="UBC-like"/>
    <property type="match status" value="1"/>
</dbReference>
<name>A0AAD7NZR0_9AGAR</name>
<proteinExistence type="predicted"/>
<gene>
    <name evidence="2" type="ORF">DFH07DRAFT_935435</name>
</gene>
<reference evidence="2" key="1">
    <citation type="submission" date="2023-03" db="EMBL/GenBank/DDBJ databases">
        <title>Massive genome expansion in bonnet fungi (Mycena s.s.) driven by repeated elements and novel gene families across ecological guilds.</title>
        <authorList>
            <consortium name="Lawrence Berkeley National Laboratory"/>
            <person name="Harder C.B."/>
            <person name="Miyauchi S."/>
            <person name="Viragh M."/>
            <person name="Kuo A."/>
            <person name="Thoen E."/>
            <person name="Andreopoulos B."/>
            <person name="Lu D."/>
            <person name="Skrede I."/>
            <person name="Drula E."/>
            <person name="Henrissat B."/>
            <person name="Morin E."/>
            <person name="Kohler A."/>
            <person name="Barry K."/>
            <person name="LaButti K."/>
            <person name="Morin E."/>
            <person name="Salamov A."/>
            <person name="Lipzen A."/>
            <person name="Mereny Z."/>
            <person name="Hegedus B."/>
            <person name="Baldrian P."/>
            <person name="Stursova M."/>
            <person name="Weitz H."/>
            <person name="Taylor A."/>
            <person name="Grigoriev I.V."/>
            <person name="Nagy L.G."/>
            <person name="Martin F."/>
            <person name="Kauserud H."/>
        </authorList>
    </citation>
    <scope>NUCLEOTIDE SEQUENCE</scope>
    <source>
        <strain evidence="2">CBHHK188m</strain>
    </source>
</reference>
<evidence type="ECO:0000256" key="1">
    <source>
        <dbReference type="SAM" id="MobiDB-lite"/>
    </source>
</evidence>
<sequence length="431" mass="46904">MGQRDPGRGQADRRFKSPTSVGTLIALTLSSPRPKTPTPSPERRYRPRGAPPLPHAFFLSPAFTCAAASHASNHTSSFSSNASDKDKGKSPFKRTFTAHSNSDSEDGEGGSGGEDGEEDKGSGEGSDAGTTRTSRTTIATFLRTYPSRVFSRDFLLALCFSFLVLVISLRDQLRHPPLWDLGVWGLAWVTVGAPLRAGTGTFGDFLEIVSSYRPGFTPFSAAYTTDAAWADNTDFCLSVSLPTLALTSAIPTRVLVASDRRLLASPRVRHFVLLFSCFAAGAYPPLAPDGSYVARAWRSARGGWSSSSAWGCVEVISPLGARRSRRGGSSGCWERTRRTRFPPMYPIGPPFFRIITPRFLPFMHSGSGHVTGDQAHNLESGPQAREARTKLEHWSVRRTQASSAPLRCMAERSPMELASSLDRRLRSPFSL</sequence>
<feature type="compositionally biased region" description="Basic and acidic residues" evidence="1">
    <location>
        <begin position="1"/>
        <end position="15"/>
    </location>
</feature>
<feature type="region of interest" description="Disordered" evidence="1">
    <location>
        <begin position="74"/>
        <end position="132"/>
    </location>
</feature>
<dbReference type="AlphaFoldDB" id="A0AAD7NZR0"/>
<evidence type="ECO:0000313" key="2">
    <source>
        <dbReference type="EMBL" id="KAJ7782222.1"/>
    </source>
</evidence>
<organism evidence="2 3">
    <name type="scientific">Mycena maculata</name>
    <dbReference type="NCBI Taxonomy" id="230809"/>
    <lineage>
        <taxon>Eukaryota</taxon>
        <taxon>Fungi</taxon>
        <taxon>Dikarya</taxon>
        <taxon>Basidiomycota</taxon>
        <taxon>Agaricomycotina</taxon>
        <taxon>Agaricomycetes</taxon>
        <taxon>Agaricomycetidae</taxon>
        <taxon>Agaricales</taxon>
        <taxon>Marasmiineae</taxon>
        <taxon>Mycenaceae</taxon>
        <taxon>Mycena</taxon>
    </lineage>
</organism>